<dbReference type="InterPro" id="IPR023405">
    <property type="entry name" value="Topo_IA_core_domain"/>
</dbReference>
<comment type="similarity">
    <text evidence="2 8">Belongs to the type IA topoisomerase family.</text>
</comment>
<dbReference type="Pfam" id="PF01131">
    <property type="entry name" value="Topoisom_bac"/>
    <property type="match status" value="1"/>
</dbReference>
<dbReference type="PANTHER" id="PTHR42785">
    <property type="entry name" value="DNA TOPOISOMERASE, TYPE IA, CORE"/>
    <property type="match status" value="1"/>
</dbReference>
<dbReference type="GO" id="GO:0003677">
    <property type="term" value="F:DNA binding"/>
    <property type="evidence" value="ECO:0007669"/>
    <property type="project" value="UniProtKB-KW"/>
</dbReference>
<keyword evidence="7 8" id="KW-0413">Isomerase</keyword>
<dbReference type="GO" id="GO:0003917">
    <property type="term" value="F:DNA topoisomerase type I (single strand cut, ATP-independent) activity"/>
    <property type="evidence" value="ECO:0007669"/>
    <property type="project" value="UniProtKB-UniRule"/>
</dbReference>
<feature type="site" description="Interaction with DNA" evidence="8">
    <location>
        <position position="147"/>
    </location>
</feature>
<dbReference type="SMART" id="SM00436">
    <property type="entry name" value="TOP1Bc"/>
    <property type="match status" value="1"/>
</dbReference>
<dbReference type="InterPro" id="IPR003602">
    <property type="entry name" value="Topo_IA_DNA-bd_dom"/>
</dbReference>
<organism evidence="11 12">
    <name type="scientific">SAR86 cluster bacterium</name>
    <dbReference type="NCBI Taxonomy" id="2030880"/>
    <lineage>
        <taxon>Bacteria</taxon>
        <taxon>Pseudomonadati</taxon>
        <taxon>Pseudomonadota</taxon>
        <taxon>Gammaproteobacteria</taxon>
        <taxon>SAR86 cluster</taxon>
    </lineage>
</organism>
<comment type="caution">
    <text evidence="11">The sequence shown here is derived from an EMBL/GenBank/DDBJ whole genome shotgun (WGS) entry which is preliminary data.</text>
</comment>
<dbReference type="CDD" id="cd00186">
    <property type="entry name" value="TOP1Ac"/>
    <property type="match status" value="1"/>
</dbReference>
<dbReference type="PROSITE" id="PS52039">
    <property type="entry name" value="TOPO_IA_2"/>
    <property type="match status" value="1"/>
</dbReference>
<comment type="catalytic activity">
    <reaction evidence="1 8">
        <text>ATP-independent breakage of single-stranded DNA, followed by passage and rejoining.</text>
        <dbReference type="EC" id="5.6.2.1"/>
    </reaction>
</comment>
<dbReference type="Gene3D" id="3.30.65.10">
    <property type="entry name" value="Bacterial Topoisomerase I, domain 1"/>
    <property type="match status" value="1"/>
</dbReference>
<feature type="site" description="Interaction with DNA" evidence="8">
    <location>
        <position position="163"/>
    </location>
</feature>
<sequence>MKNLVIVESGAKATKITEYLDKNFPEQQWEVAACLGHIRDLPDDESAVNPENWVDLSWEETQKGKKTIRELRKICKTINTVYLATDPDREGEAIAWHLLSDFSEKKLLKDKEVKRITFNEITSSAIKQAINSPREIDQDLVDAYLARRILDHLIGFKVSPLVWRHAPPAKSAGRVQSPSLRIICERETERDKHIKEEYWPISSKFEYNDFIFDAELIKYNAEDLKKNPISSEKDVREIESELKSSEFFIKSIETKPQSSSPNPPFRTSTLQMTASSFLGFTADRTMRAAQNLYEAGLITYLRTDGINISTSPNTGEPFSEENPGPPPLQEIRNVIVEKFGDEFLYDQVRVYKSKVKNSQEAHEAIRPTNIKTYPENINLGQDEQKLYSLIWNRTLSSQMSNSQHERKKIVVCSKEDKFVFNASSRKTLFEGFEILSKKDSLKIIEFPENLKENENVSLAEFISEQKFTSPPNRYSEASLIKKMEELGIGRPSTYASTVKGLRDKKYAYGAKSIAPSDLGRVLNSYLSGVYKEFFIETKFTAELETELDKIAEGSISWTDVLDKFWEELQNYLSKKIDGIPLNDSENFKTRQVLDLLNEELEEVIFPRDEAGKIIRDCPKCDSKTSLKKGKFGYFVGCSECKWTKKPFDFSTTWETYKELPKELGNHPDLNEPIFADMSINGPCVWTMRDDKKIFGSPDEDENILDIGLNRAVELIERDSGENILFIEENSGIPIFLKNGRFGEYTEFDGFNKASKLPPEDKPKNPKVSYYNPHELDYENKDTRLFVLKSLRVLGFHPDDKRPIGIKIRKPGKAFKFVKFIKCGEKEVECPNDFYKLEEVEQDSLIKEAFSIDQYKKL</sequence>
<feature type="site" description="Interaction with DNA" evidence="8">
    <location>
        <position position="151"/>
    </location>
</feature>
<dbReference type="Gene3D" id="3.40.50.140">
    <property type="match status" value="1"/>
</dbReference>
<evidence type="ECO:0000313" key="11">
    <source>
        <dbReference type="EMBL" id="MBL6811705.1"/>
    </source>
</evidence>
<keyword evidence="6 8" id="KW-0238">DNA-binding</keyword>
<feature type="site" description="Interaction with DNA" evidence="8">
    <location>
        <position position="302"/>
    </location>
</feature>
<evidence type="ECO:0000259" key="9">
    <source>
        <dbReference type="PROSITE" id="PS50880"/>
    </source>
</evidence>
<comment type="caution">
    <text evidence="8">Lacks conserved residue(s) required for the propagation of feature annotation.</text>
</comment>
<dbReference type="GO" id="GO:0006265">
    <property type="term" value="P:DNA topological change"/>
    <property type="evidence" value="ECO:0007669"/>
    <property type="project" value="UniProtKB-UniRule"/>
</dbReference>
<dbReference type="InterPro" id="IPR000380">
    <property type="entry name" value="Topo_IA"/>
</dbReference>
<feature type="site" description="Interaction with DNA" evidence="8">
    <location>
        <position position="37"/>
    </location>
</feature>
<dbReference type="InterPro" id="IPR013825">
    <property type="entry name" value="Topo_IA_cen_sub2"/>
</dbReference>
<evidence type="ECO:0000313" key="12">
    <source>
        <dbReference type="Proteomes" id="UP000744438"/>
    </source>
</evidence>
<dbReference type="GO" id="GO:0046872">
    <property type="term" value="F:metal ion binding"/>
    <property type="evidence" value="ECO:0007669"/>
    <property type="project" value="UniProtKB-KW"/>
</dbReference>
<proteinExistence type="inferred from homology"/>
<gene>
    <name evidence="8 11" type="primary">topA</name>
    <name evidence="11" type="ORF">ISQ63_02340</name>
</gene>
<dbReference type="SMART" id="SM00437">
    <property type="entry name" value="TOP1Ac"/>
    <property type="match status" value="1"/>
</dbReference>
<dbReference type="InterPro" id="IPR013824">
    <property type="entry name" value="Topo_IA_cen_sub1"/>
</dbReference>
<dbReference type="InterPro" id="IPR006171">
    <property type="entry name" value="TOPRIM_dom"/>
</dbReference>
<dbReference type="Gene3D" id="1.10.460.10">
    <property type="entry name" value="Topoisomerase I, domain 2"/>
    <property type="match status" value="1"/>
</dbReference>
<dbReference type="SUPFAM" id="SSF57783">
    <property type="entry name" value="Zinc beta-ribbon"/>
    <property type="match status" value="1"/>
</dbReference>
<keyword evidence="3" id="KW-0479">Metal-binding</keyword>
<evidence type="ECO:0000256" key="2">
    <source>
        <dbReference type="ARBA" id="ARBA00009446"/>
    </source>
</evidence>
<name>A0A937HW79_9GAMM</name>
<dbReference type="Gene3D" id="1.10.290.10">
    <property type="entry name" value="Topoisomerase I, domain 4"/>
    <property type="match status" value="1"/>
</dbReference>
<evidence type="ECO:0000256" key="5">
    <source>
        <dbReference type="ARBA" id="ARBA00023029"/>
    </source>
</evidence>
<dbReference type="PANTHER" id="PTHR42785:SF1">
    <property type="entry name" value="DNA TOPOISOMERASE"/>
    <property type="match status" value="1"/>
</dbReference>
<dbReference type="EC" id="5.6.2.1" evidence="8"/>
<dbReference type="AlphaFoldDB" id="A0A937HW79"/>
<evidence type="ECO:0000256" key="4">
    <source>
        <dbReference type="ARBA" id="ARBA00022842"/>
    </source>
</evidence>
<evidence type="ECO:0000256" key="1">
    <source>
        <dbReference type="ARBA" id="ARBA00000213"/>
    </source>
</evidence>
<dbReference type="InterPro" id="IPR028612">
    <property type="entry name" value="Topoisom_1_IA"/>
</dbReference>
<dbReference type="SMART" id="SM00493">
    <property type="entry name" value="TOPRIM"/>
    <property type="match status" value="1"/>
</dbReference>
<reference evidence="11" key="1">
    <citation type="submission" date="2020-10" db="EMBL/GenBank/DDBJ databases">
        <title>Microbiome of the Black Sea water column analyzed by genome centric metagenomics.</title>
        <authorList>
            <person name="Cabello-Yeves P.J."/>
            <person name="Callieri C."/>
            <person name="Picazo A."/>
            <person name="Mehrshad M."/>
            <person name="Haro-Moreno J.M."/>
            <person name="Roda-Garcia J."/>
            <person name="Dzembekova N."/>
            <person name="Slabakova V."/>
            <person name="Slabakova N."/>
            <person name="Moncheva S."/>
            <person name="Rodriguez-Valera F."/>
        </authorList>
    </citation>
    <scope>NUCLEOTIDE SEQUENCE</scope>
    <source>
        <strain evidence="11">BS307-5m-G49</strain>
    </source>
</reference>
<dbReference type="PROSITE" id="PS50880">
    <property type="entry name" value="TOPRIM"/>
    <property type="match status" value="1"/>
</dbReference>
<dbReference type="InterPro" id="IPR023406">
    <property type="entry name" value="Topo_IA_AS"/>
</dbReference>
<feature type="domain" description="Topo IA-type catalytic" evidence="10">
    <location>
        <begin position="137"/>
        <end position="572"/>
    </location>
</feature>
<dbReference type="InterPro" id="IPR003601">
    <property type="entry name" value="Topo_IA_2"/>
</dbReference>
<feature type="site" description="Interaction with DNA" evidence="8">
    <location>
        <position position="148"/>
    </location>
</feature>
<dbReference type="PRINTS" id="PR00417">
    <property type="entry name" value="PRTPISMRASEI"/>
</dbReference>
<dbReference type="EMBL" id="JADHQC010000009">
    <property type="protein sequence ID" value="MBL6811705.1"/>
    <property type="molecule type" value="Genomic_DNA"/>
</dbReference>
<feature type="region of interest" description="Interaction with DNA" evidence="8">
    <location>
        <begin position="171"/>
        <end position="176"/>
    </location>
</feature>
<keyword evidence="5 8" id="KW-0799">Topoisomerase</keyword>
<dbReference type="InterPro" id="IPR013497">
    <property type="entry name" value="Topo_IA_cen"/>
</dbReference>
<dbReference type="Gene3D" id="2.70.20.10">
    <property type="entry name" value="Topoisomerase I, domain 3"/>
    <property type="match status" value="1"/>
</dbReference>
<dbReference type="Proteomes" id="UP000744438">
    <property type="component" value="Unassembled WGS sequence"/>
</dbReference>
<dbReference type="Pfam" id="PF01751">
    <property type="entry name" value="Toprim"/>
    <property type="match status" value="1"/>
</dbReference>
<dbReference type="SUPFAM" id="SSF56712">
    <property type="entry name" value="Prokaryotic type I DNA topoisomerase"/>
    <property type="match status" value="1"/>
</dbReference>
<keyword evidence="4" id="KW-0460">Magnesium</keyword>
<evidence type="ECO:0000256" key="6">
    <source>
        <dbReference type="ARBA" id="ARBA00023125"/>
    </source>
</evidence>
<feature type="active site" description="O-(5'-phospho-DNA)-tyrosine intermediate" evidence="8">
    <location>
        <position position="300"/>
    </location>
</feature>
<evidence type="ECO:0000259" key="10">
    <source>
        <dbReference type="PROSITE" id="PS52039"/>
    </source>
</evidence>
<dbReference type="NCBIfam" id="TIGR01051">
    <property type="entry name" value="topA_bact"/>
    <property type="match status" value="1"/>
</dbReference>
<accession>A0A937HW79</accession>
<comment type="subunit">
    <text evidence="8">Monomer.</text>
</comment>
<evidence type="ECO:0000256" key="3">
    <source>
        <dbReference type="ARBA" id="ARBA00022723"/>
    </source>
</evidence>
<comment type="function">
    <text evidence="8">Releases the supercoiling and torsional tension of DNA, which is introduced during the DNA replication and transcription, by transiently cleaving and rejoining one strand of the DNA duplex. Introduces a single-strand break via transesterification at a target site in duplex DNA. The scissile phosphodiester is attacked by the catalytic tyrosine of the enzyme, resulting in the formation of a DNA-(5'-phosphotyrosyl)-enzyme intermediate and the expulsion of a 3'-OH DNA strand. The free DNA strand then undergoes passage around the unbroken strand, thus removing DNA supercoils. Finally, in the religation step, the DNA 3'-OH attacks the covalent intermediate to expel the active-site tyrosine and restore the DNA phosphodiester backbone.</text>
</comment>
<feature type="domain" description="Toprim" evidence="9">
    <location>
        <begin position="2"/>
        <end position="123"/>
    </location>
</feature>
<protein>
    <recommendedName>
        <fullName evidence="8">DNA topoisomerase 1</fullName>
        <ecNumber evidence="8">5.6.2.1</ecNumber>
    </recommendedName>
    <alternativeName>
        <fullName evidence="8">DNA topoisomerase I</fullName>
    </alternativeName>
</protein>
<dbReference type="InterPro" id="IPR005733">
    <property type="entry name" value="TopoI_bac-type"/>
</dbReference>
<evidence type="ECO:0000256" key="8">
    <source>
        <dbReference type="HAMAP-Rule" id="MF_00952"/>
    </source>
</evidence>
<dbReference type="PROSITE" id="PS00396">
    <property type="entry name" value="TOPO_IA_1"/>
    <property type="match status" value="1"/>
</dbReference>
<evidence type="ECO:0000256" key="7">
    <source>
        <dbReference type="ARBA" id="ARBA00023235"/>
    </source>
</evidence>
<dbReference type="HAMAP" id="MF_00952">
    <property type="entry name" value="Topoisom_1_prok"/>
    <property type="match status" value="1"/>
</dbReference>
<dbReference type="InterPro" id="IPR013826">
    <property type="entry name" value="Topo_IA_cen_sub3"/>
</dbReference>